<evidence type="ECO:0000313" key="2">
    <source>
        <dbReference type="Proteomes" id="UP000001194"/>
    </source>
</evidence>
<evidence type="ECO:0000313" key="1">
    <source>
        <dbReference type="EMBL" id="EDR11646.1"/>
    </source>
</evidence>
<accession>B0D1J0</accession>
<dbReference type="OrthoDB" id="2964734at2759"/>
<dbReference type="AlphaFoldDB" id="B0D1J0"/>
<gene>
    <name evidence="1" type="ORF">LACBIDRAFT_314076</name>
</gene>
<keyword evidence="2" id="KW-1185">Reference proteome</keyword>
<name>B0D1J0_LACBS</name>
<reference evidence="1 2" key="1">
    <citation type="journal article" date="2008" name="Nature">
        <title>The genome of Laccaria bicolor provides insights into mycorrhizal symbiosis.</title>
        <authorList>
            <person name="Martin F."/>
            <person name="Aerts A."/>
            <person name="Ahren D."/>
            <person name="Brun A."/>
            <person name="Danchin E.G.J."/>
            <person name="Duchaussoy F."/>
            <person name="Gibon J."/>
            <person name="Kohler A."/>
            <person name="Lindquist E."/>
            <person name="Pereda V."/>
            <person name="Salamov A."/>
            <person name="Shapiro H.J."/>
            <person name="Wuyts J."/>
            <person name="Blaudez D."/>
            <person name="Buee M."/>
            <person name="Brokstein P."/>
            <person name="Canbaeck B."/>
            <person name="Cohen D."/>
            <person name="Courty P.E."/>
            <person name="Coutinho P.M."/>
            <person name="Delaruelle C."/>
            <person name="Detter J.C."/>
            <person name="Deveau A."/>
            <person name="DiFazio S."/>
            <person name="Duplessis S."/>
            <person name="Fraissinet-Tachet L."/>
            <person name="Lucic E."/>
            <person name="Frey-Klett P."/>
            <person name="Fourrey C."/>
            <person name="Feussner I."/>
            <person name="Gay G."/>
            <person name="Grimwood J."/>
            <person name="Hoegger P.J."/>
            <person name="Jain P."/>
            <person name="Kilaru S."/>
            <person name="Labbe J."/>
            <person name="Lin Y.C."/>
            <person name="Legue V."/>
            <person name="Le Tacon F."/>
            <person name="Marmeisse R."/>
            <person name="Melayah D."/>
            <person name="Montanini B."/>
            <person name="Muratet M."/>
            <person name="Nehls U."/>
            <person name="Niculita-Hirzel H."/>
            <person name="Oudot-Le Secq M.P."/>
            <person name="Peter M."/>
            <person name="Quesneville H."/>
            <person name="Rajashekar B."/>
            <person name="Reich M."/>
            <person name="Rouhier N."/>
            <person name="Schmutz J."/>
            <person name="Yin T."/>
            <person name="Chalot M."/>
            <person name="Henrissat B."/>
            <person name="Kuees U."/>
            <person name="Lucas S."/>
            <person name="Van de Peer Y."/>
            <person name="Podila G.K."/>
            <person name="Polle A."/>
            <person name="Pukkila P.J."/>
            <person name="Richardson P.M."/>
            <person name="Rouze P."/>
            <person name="Sanders I.R."/>
            <person name="Stajich J.E."/>
            <person name="Tunlid A."/>
            <person name="Tuskan G."/>
            <person name="Grigoriev I.V."/>
        </authorList>
    </citation>
    <scope>NUCLEOTIDE SEQUENCE [LARGE SCALE GENOMIC DNA]</scope>
    <source>
        <strain evidence="2">S238N-H82 / ATCC MYA-4686</strain>
    </source>
</reference>
<dbReference type="GeneID" id="6073576"/>
<organism evidence="2">
    <name type="scientific">Laccaria bicolor (strain S238N-H82 / ATCC MYA-4686)</name>
    <name type="common">Bicoloured deceiver</name>
    <name type="synonym">Laccaria laccata var. bicolor</name>
    <dbReference type="NCBI Taxonomy" id="486041"/>
    <lineage>
        <taxon>Eukaryota</taxon>
        <taxon>Fungi</taxon>
        <taxon>Dikarya</taxon>
        <taxon>Basidiomycota</taxon>
        <taxon>Agaricomycotina</taxon>
        <taxon>Agaricomycetes</taxon>
        <taxon>Agaricomycetidae</taxon>
        <taxon>Agaricales</taxon>
        <taxon>Agaricineae</taxon>
        <taxon>Hydnangiaceae</taxon>
        <taxon>Laccaria</taxon>
    </lineage>
</organism>
<dbReference type="InParanoid" id="B0D1J0"/>
<dbReference type="RefSeq" id="XP_001877543.1">
    <property type="nucleotide sequence ID" value="XM_001877508.1"/>
</dbReference>
<sequence>MPHLQIHSMTSALPRYTENMALRKQSLEDVWFVFSSNLKKFLERFASEFSVCLMDFIGSKICITSLIQLAFLLCLFPNSVICKTWK</sequence>
<dbReference type="Proteomes" id="UP000001194">
    <property type="component" value="Unassembled WGS sequence"/>
</dbReference>
<dbReference type="HOGENOM" id="CLU_2498239_0_0_1"/>
<protein>
    <submittedName>
        <fullName evidence="1">Predicted protein</fullName>
    </submittedName>
</protein>
<dbReference type="EMBL" id="DS547095">
    <property type="protein sequence ID" value="EDR11646.1"/>
    <property type="molecule type" value="Genomic_DNA"/>
</dbReference>
<proteinExistence type="predicted"/>
<dbReference type="KEGG" id="lbc:LACBIDRAFT_314076"/>